<dbReference type="SMART" id="SM00320">
    <property type="entry name" value="WD40"/>
    <property type="match status" value="6"/>
</dbReference>
<keyword evidence="6" id="KW-1185">Reference proteome</keyword>
<dbReference type="InterPro" id="IPR011047">
    <property type="entry name" value="Quinoprotein_ADH-like_sf"/>
</dbReference>
<dbReference type="PROSITE" id="PS50082">
    <property type="entry name" value="WD_REPEATS_2"/>
    <property type="match status" value="1"/>
</dbReference>
<feature type="region of interest" description="Disordered" evidence="4">
    <location>
        <begin position="326"/>
        <end position="345"/>
    </location>
</feature>
<accession>A0A504ZB55</accession>
<dbReference type="Proteomes" id="UP000316759">
    <property type="component" value="Unassembled WGS sequence"/>
</dbReference>
<sequence>MIRTSGNLVIPIVTWAPTPPIHKISCILASDDGGDVVTGGSDGNMILWRVGEDYKFTARWMVTGHRASVLHLCTAGSRSDEGSSLFFSHSASNEMALWNWQDGKCMEFKIDTRHQHTTIKSHQPSFLEYRLLFCCGRYPHIAVLHAMSLSVLFTLASQAHSDWISSFTVFTHPNQKRMCTIKLHPNDEIVLGISFSSMVTLWTLNGEEVQGEANYEHESRAIQCSSTVLQVHCCPHTPRCILMITSSGWQLLDAMTCSVFWSQPGPSNDSLVSGRFAGSNVLVLYCRSGTALLYRITPRLVTTSQGGSSSSLCTDPPTLLAQLSSRTTSLQTNPSKPQSGYQTSTTNERGLCCFFLSESCITRPILFGGTDWGTVLSWRLDPFLAAMDSDQLPNTFQSPSLITPTSYCDLSDVWRRCSPLRPLDLWEKDHRVPNAYPHTDQDIITVCVQLLQMTCSRLQKKTVVHADRLAFGLSSGRIIVVRLTDFLQVAYGHQTGENSGLTGLLRLSRLSLDGHEGPVTCMLHPASVDDQYIRSLTEENEEKGITNTTPQFNPDHLLSGGADFTVRLWDLDPWRDIQNERGLRVSVGDCSAMDSIANAPACLAVFRCHASPCLALSIGPPSNAVLQAAAGNPRLGACVCSIGGDGSVSVISLREQRVLLSTTPCSGVSGSPVNALGWRIPEDMLFVAHADGLLEVWDITVGCLDRRVSFLLYKLAVTCKDVSIPHYLKHVADLLETDSNARDLFEQAHYVVEVQSSSVSFDASLSQLSYQSAAVGAHYTRTNTLVFAGCVNNSHAAGSVLYTAPARLRRAALMRRSTSSRQHMPAVLLQTIGVTNTEPAHSLSAGPAAFVFHWDTEAMISNLQMENSAIVGSTDKYTMNSSDSNDVSSGLRCTTLVKQLQLFVSSVHPWGWDLEADHAALACLVGFNDRMRSGTTKSNNMPLIRENICLGLPSKHGCVTLCLPGWFSSEVGRSVSHLYSLSHGISTNLMLAELSLCETLTSLDTECAEQLLQLSGPSNGNPLSLIVGDSGETNTVRTELACVRAGWLHLAARICGPLLAQCIWGSPQLHATEACRLPELEVLVQKWQDRMIPIRYAARTLLFAYLDHMGYATRQALVNKWSNLLPLFAMTQLSKPSGTSSTPGEVRSVNGSPAVPHSNLIPERKCSLQAQPRTETPLDRRMSVDFANGSLPSSKPTSPLRSMHRQSTAPGLPACLPSVSLCSLESAGLVSHSVTDSHWWLTLSGYRVSPREHARLQAVAVVLLGAIGTRFGTAVCRRHPAVCARDLIDESKPFYQSAAQVDGNPGGTALSRNPGLASPCFASPDNPNHNGQKARSGIGADTLSIESFAPATDYLRADEIPEGFGYDNHQLARSTCQCLVTLLLNRAPMLDTSHSTGDPHHQVSDAGTGNRILHTSTERQPLPSPPSQSSAATANALVSLLMSNMHSSLRRASIDLLGRGFVVWEPFVDLGQLLNALLSLVVDAESQLSDLALWQPIPERADLARTAREALWAIAFARPKSVILVLSLEVRRHGAQINAAASAFTTSQAPPQASPITPSIGPNVSDHLNTSGTGDLSTNLPATRGNSSTLTSSPSLPNSPRMMVMMASPAVAASVFAPQPSSAPSIPNANSKLATGPGPCPPMFAARDELVRLFEQLCVRRATDVVSVLPEIVEVTLACLDRTRLKERGLDFVFPALRQFSAFSSHTRMQKACVGGVNGSLTFFDFKIGRFFVTPAHKGPVTAVRFHSDGRLVATYSLQESTLRIWQLHSSGFFGMGGQQVKPVSTHPVPPLIPPPKHVSGAAQNASQDTRQDSSVKADFISFDPISVWLDWPEARVVHLITDGGVKRRVNL</sequence>
<dbReference type="InterPro" id="IPR001680">
    <property type="entry name" value="WD40_rpt"/>
</dbReference>
<reference evidence="5 6" key="1">
    <citation type="submission" date="2019-04" db="EMBL/GenBank/DDBJ databases">
        <title>Annotation for the trematode Fasciola gigantica.</title>
        <authorList>
            <person name="Choi Y.-J."/>
        </authorList>
    </citation>
    <scope>NUCLEOTIDE SEQUENCE [LARGE SCALE GENOMIC DNA]</scope>
    <source>
        <strain evidence="5">Uganda_cow_1</strain>
    </source>
</reference>
<evidence type="ECO:0000256" key="4">
    <source>
        <dbReference type="SAM" id="MobiDB-lite"/>
    </source>
</evidence>
<dbReference type="EMBL" id="SUNJ01001096">
    <property type="protein sequence ID" value="TPP67088.1"/>
    <property type="molecule type" value="Genomic_DNA"/>
</dbReference>
<feature type="repeat" description="WD" evidence="3">
    <location>
        <begin position="552"/>
        <end position="579"/>
    </location>
</feature>
<dbReference type="GO" id="GO:0005737">
    <property type="term" value="C:cytoplasm"/>
    <property type="evidence" value="ECO:0007669"/>
    <property type="project" value="TreeGrafter"/>
</dbReference>
<dbReference type="InterPro" id="IPR015943">
    <property type="entry name" value="WD40/YVTN_repeat-like_dom_sf"/>
</dbReference>
<dbReference type="SUPFAM" id="SSF50978">
    <property type="entry name" value="WD40 repeat-like"/>
    <property type="match status" value="2"/>
</dbReference>
<dbReference type="PANTHER" id="PTHR44099:SF4">
    <property type="entry name" value="RABCONNECTIN-3B, ISOFORM A"/>
    <property type="match status" value="1"/>
</dbReference>
<dbReference type="OrthoDB" id="338622at2759"/>
<dbReference type="GO" id="GO:0072659">
    <property type="term" value="P:protein localization to plasma membrane"/>
    <property type="evidence" value="ECO:0007669"/>
    <property type="project" value="TreeGrafter"/>
</dbReference>
<evidence type="ECO:0000313" key="6">
    <source>
        <dbReference type="Proteomes" id="UP000316759"/>
    </source>
</evidence>
<dbReference type="PROSITE" id="PS00678">
    <property type="entry name" value="WD_REPEATS_1"/>
    <property type="match status" value="1"/>
</dbReference>
<keyword evidence="1 3" id="KW-0853">WD repeat</keyword>
<dbReference type="InterPro" id="IPR049916">
    <property type="entry name" value="WDR72-like"/>
</dbReference>
<dbReference type="PANTHER" id="PTHR44099">
    <property type="entry name" value="RABCONNECTIN-3B, ISOFORM A"/>
    <property type="match status" value="1"/>
</dbReference>
<comment type="caution">
    <text evidence="5">The sequence shown here is derived from an EMBL/GenBank/DDBJ whole genome shotgun (WGS) entry which is preliminary data.</text>
</comment>
<keyword evidence="2" id="KW-0677">Repeat</keyword>
<dbReference type="Gene3D" id="2.130.10.10">
    <property type="entry name" value="YVTN repeat-like/Quinoprotein amine dehydrogenase"/>
    <property type="match status" value="3"/>
</dbReference>
<dbReference type="Pfam" id="PF00400">
    <property type="entry name" value="WD40"/>
    <property type="match status" value="2"/>
</dbReference>
<dbReference type="SUPFAM" id="SSF50998">
    <property type="entry name" value="Quinoprotein alcohol dehydrogenase-like"/>
    <property type="match status" value="1"/>
</dbReference>
<feature type="region of interest" description="Disordered" evidence="4">
    <location>
        <begin position="1136"/>
        <end position="1175"/>
    </location>
</feature>
<name>A0A504ZB55_FASGI</name>
<evidence type="ECO:0000256" key="1">
    <source>
        <dbReference type="ARBA" id="ARBA00022574"/>
    </source>
</evidence>
<evidence type="ECO:0000313" key="5">
    <source>
        <dbReference type="EMBL" id="TPP67088.1"/>
    </source>
</evidence>
<evidence type="ECO:0000256" key="2">
    <source>
        <dbReference type="ARBA" id="ARBA00022737"/>
    </source>
</evidence>
<dbReference type="InterPro" id="IPR019775">
    <property type="entry name" value="WD40_repeat_CS"/>
</dbReference>
<feature type="region of interest" description="Disordered" evidence="4">
    <location>
        <begin position="1544"/>
        <end position="1599"/>
    </location>
</feature>
<evidence type="ECO:0008006" key="7">
    <source>
        <dbReference type="Google" id="ProtNLM"/>
    </source>
</evidence>
<feature type="compositionally biased region" description="Low complexity" evidence="4">
    <location>
        <begin position="1586"/>
        <end position="1599"/>
    </location>
</feature>
<protein>
    <recommendedName>
        <fullName evidence="7">WD repeat-containing protein 7</fullName>
    </recommendedName>
</protein>
<organism evidence="5 6">
    <name type="scientific">Fasciola gigantica</name>
    <name type="common">Giant liver fluke</name>
    <dbReference type="NCBI Taxonomy" id="46835"/>
    <lineage>
        <taxon>Eukaryota</taxon>
        <taxon>Metazoa</taxon>
        <taxon>Spiralia</taxon>
        <taxon>Lophotrochozoa</taxon>
        <taxon>Platyhelminthes</taxon>
        <taxon>Trematoda</taxon>
        <taxon>Digenea</taxon>
        <taxon>Plagiorchiida</taxon>
        <taxon>Echinostomata</taxon>
        <taxon>Echinostomatoidea</taxon>
        <taxon>Fasciolidae</taxon>
        <taxon>Fasciola</taxon>
    </lineage>
</organism>
<proteinExistence type="predicted"/>
<evidence type="ECO:0000256" key="3">
    <source>
        <dbReference type="PROSITE-ProRule" id="PRU00221"/>
    </source>
</evidence>
<dbReference type="InterPro" id="IPR036322">
    <property type="entry name" value="WD40_repeat_dom_sf"/>
</dbReference>
<dbReference type="STRING" id="46835.A0A504ZB55"/>
<gene>
    <name evidence="5" type="ORF">FGIG_09634</name>
</gene>
<feature type="compositionally biased region" description="Polar residues" evidence="4">
    <location>
        <begin position="1544"/>
        <end position="1585"/>
    </location>
</feature>